<accession>A0A518IYM4</accession>
<dbReference type="InterPro" id="IPR029063">
    <property type="entry name" value="SAM-dependent_MTases_sf"/>
</dbReference>
<keyword evidence="2" id="KW-0489">Methyltransferase</keyword>
<evidence type="ECO:0000313" key="2">
    <source>
        <dbReference type="EMBL" id="QDV58191.1"/>
    </source>
</evidence>
<gene>
    <name evidence="2" type="ORF">Mal33_42080</name>
</gene>
<feature type="domain" description="Methyltransferase" evidence="1">
    <location>
        <begin position="64"/>
        <end position="161"/>
    </location>
</feature>
<dbReference type="EMBL" id="CP036318">
    <property type="protein sequence ID" value="QDV58191.1"/>
    <property type="molecule type" value="Genomic_DNA"/>
</dbReference>
<dbReference type="PANTHER" id="PTHR42912">
    <property type="entry name" value="METHYLTRANSFERASE"/>
    <property type="match status" value="1"/>
</dbReference>
<sequence>MQIESIPSWQLPAGVSPGTWDYAARPAIATEYDQYFADHPLFALDQQLVLQHLPSPDSQGRATVADLGCGTGRALVALAASGYRGLAIDLSQHMLEVVQQKTQTQALPIASVRANLVDLNGIADNCVEHAVSLFSTLGMIRGRANRIAALGHTRRILKPGGKFVLHVHNIWSSLYDPAGLRWLCRSWWSGRKRGDQEFGDRVYQYRGLPNMFLHNFGLSELKSDLRQAGFEVEQIFPLNLTASGVLPLRRVLPRVRAGGFVAVCRRD</sequence>
<dbReference type="Pfam" id="PF13649">
    <property type="entry name" value="Methyltransf_25"/>
    <property type="match status" value="1"/>
</dbReference>
<keyword evidence="3" id="KW-1185">Reference proteome</keyword>
<keyword evidence="2" id="KW-0830">Ubiquinone</keyword>
<proteinExistence type="predicted"/>
<dbReference type="Proteomes" id="UP000316770">
    <property type="component" value="Chromosome"/>
</dbReference>
<dbReference type="AlphaFoldDB" id="A0A518IYM4"/>
<dbReference type="SUPFAM" id="SSF53335">
    <property type="entry name" value="S-adenosyl-L-methionine-dependent methyltransferases"/>
    <property type="match status" value="1"/>
</dbReference>
<dbReference type="CDD" id="cd02440">
    <property type="entry name" value="AdoMet_MTases"/>
    <property type="match status" value="1"/>
</dbReference>
<dbReference type="PANTHER" id="PTHR42912:SF80">
    <property type="entry name" value="METHYLTRANSFERASE DOMAIN-CONTAINING PROTEIN"/>
    <property type="match status" value="1"/>
</dbReference>
<dbReference type="Gene3D" id="3.40.50.150">
    <property type="entry name" value="Vaccinia Virus protein VP39"/>
    <property type="match status" value="1"/>
</dbReference>
<dbReference type="InterPro" id="IPR050508">
    <property type="entry name" value="Methyltransf_Superfamily"/>
</dbReference>
<evidence type="ECO:0000313" key="3">
    <source>
        <dbReference type="Proteomes" id="UP000316770"/>
    </source>
</evidence>
<dbReference type="InterPro" id="IPR041698">
    <property type="entry name" value="Methyltransf_25"/>
</dbReference>
<dbReference type="RefSeq" id="WP_197452777.1">
    <property type="nucleotide sequence ID" value="NZ_CP036318.1"/>
</dbReference>
<protein>
    <submittedName>
        <fullName evidence="2">Ubiquinone/menaquinone biosynthesis methyltransferase</fullName>
    </submittedName>
</protein>
<keyword evidence="2" id="KW-0808">Transferase</keyword>
<dbReference type="GO" id="GO:0008168">
    <property type="term" value="F:methyltransferase activity"/>
    <property type="evidence" value="ECO:0007669"/>
    <property type="project" value="UniProtKB-KW"/>
</dbReference>
<evidence type="ECO:0000259" key="1">
    <source>
        <dbReference type="Pfam" id="PF13649"/>
    </source>
</evidence>
<reference evidence="2 3" key="1">
    <citation type="submission" date="2019-02" db="EMBL/GenBank/DDBJ databases">
        <title>Deep-cultivation of Planctomycetes and their phenomic and genomic characterization uncovers novel biology.</title>
        <authorList>
            <person name="Wiegand S."/>
            <person name="Jogler M."/>
            <person name="Boedeker C."/>
            <person name="Pinto D."/>
            <person name="Vollmers J."/>
            <person name="Rivas-Marin E."/>
            <person name="Kohn T."/>
            <person name="Peeters S.H."/>
            <person name="Heuer A."/>
            <person name="Rast P."/>
            <person name="Oberbeckmann S."/>
            <person name="Bunk B."/>
            <person name="Jeske O."/>
            <person name="Meyerdierks A."/>
            <person name="Storesund J.E."/>
            <person name="Kallscheuer N."/>
            <person name="Luecker S."/>
            <person name="Lage O.M."/>
            <person name="Pohl T."/>
            <person name="Merkel B.J."/>
            <person name="Hornburger P."/>
            <person name="Mueller R.-W."/>
            <person name="Bruemmer F."/>
            <person name="Labrenz M."/>
            <person name="Spormann A.M."/>
            <person name="Op den Camp H."/>
            <person name="Overmann J."/>
            <person name="Amann R."/>
            <person name="Jetten M.S.M."/>
            <person name="Mascher T."/>
            <person name="Medema M.H."/>
            <person name="Devos D.P."/>
            <person name="Kaster A.-K."/>
            <person name="Ovreas L."/>
            <person name="Rohde M."/>
            <person name="Galperin M.Y."/>
            <person name="Jogler C."/>
        </authorList>
    </citation>
    <scope>NUCLEOTIDE SEQUENCE [LARGE SCALE GENOMIC DNA]</scope>
    <source>
        <strain evidence="2 3">Mal33</strain>
    </source>
</reference>
<name>A0A518IYM4_9BACT</name>
<dbReference type="GO" id="GO:0032259">
    <property type="term" value="P:methylation"/>
    <property type="evidence" value="ECO:0007669"/>
    <property type="project" value="UniProtKB-KW"/>
</dbReference>
<organism evidence="2 3">
    <name type="scientific">Rosistilla oblonga</name>
    <dbReference type="NCBI Taxonomy" id="2527990"/>
    <lineage>
        <taxon>Bacteria</taxon>
        <taxon>Pseudomonadati</taxon>
        <taxon>Planctomycetota</taxon>
        <taxon>Planctomycetia</taxon>
        <taxon>Pirellulales</taxon>
        <taxon>Pirellulaceae</taxon>
        <taxon>Rosistilla</taxon>
    </lineage>
</organism>